<reference evidence="10" key="1">
    <citation type="submission" date="2023-12" db="EMBL/GenBank/DDBJ databases">
        <title>Genome assembly of Anisodus tanguticus.</title>
        <authorList>
            <person name="Wang Y.-J."/>
        </authorList>
    </citation>
    <scope>NUCLEOTIDE SEQUENCE</scope>
    <source>
        <strain evidence="10">KB-2021</strain>
        <tissue evidence="10">Leaf</tissue>
    </source>
</reference>
<dbReference type="CDD" id="cd00018">
    <property type="entry name" value="AP2"/>
    <property type="match status" value="1"/>
</dbReference>
<evidence type="ECO:0000256" key="6">
    <source>
        <dbReference type="ARBA" id="ARBA00023163"/>
    </source>
</evidence>
<dbReference type="GO" id="GO:0009873">
    <property type="term" value="P:ethylene-activated signaling pathway"/>
    <property type="evidence" value="ECO:0007669"/>
    <property type="project" value="UniProtKB-KW"/>
</dbReference>
<protein>
    <recommendedName>
        <fullName evidence="9">AP2/ERF domain-containing protein</fullName>
    </recommendedName>
</protein>
<dbReference type="SMART" id="SM00380">
    <property type="entry name" value="AP2"/>
    <property type="match status" value="1"/>
</dbReference>
<dbReference type="InterPro" id="IPR036955">
    <property type="entry name" value="AP2/ERF_dom_sf"/>
</dbReference>
<dbReference type="PRINTS" id="PR00367">
    <property type="entry name" value="ETHRSPELEMNT"/>
</dbReference>
<keyword evidence="7" id="KW-0539">Nucleus</keyword>
<evidence type="ECO:0000256" key="1">
    <source>
        <dbReference type="ARBA" id="ARBA00004123"/>
    </source>
</evidence>
<dbReference type="InterPro" id="IPR001471">
    <property type="entry name" value="AP2/ERF_dom"/>
</dbReference>
<dbReference type="Gene3D" id="3.30.730.10">
    <property type="entry name" value="AP2/ERF domain"/>
    <property type="match status" value="1"/>
</dbReference>
<sequence>MGVVVETGSNSIGLNHLTPSQILQIRAHIQFQNHLQQQTTLGLLTPTPTYPKTSNSTNYLGLKPVPMNQTKPTKLYRGVRQRHLGKWVPKNRTRLWLGTLNTAEEAVELHVVFIDLEKAYDKVPREVFWRCLEAKGVPVTYTMVIKEMYDGAKTRVRTVGGDSEHFSIMIGLHHR</sequence>
<evidence type="ECO:0000313" key="11">
    <source>
        <dbReference type="Proteomes" id="UP001291623"/>
    </source>
</evidence>
<comment type="caution">
    <text evidence="10">The sequence shown here is derived from an EMBL/GenBank/DDBJ whole genome shotgun (WGS) entry which is preliminary data.</text>
</comment>
<evidence type="ECO:0000256" key="4">
    <source>
        <dbReference type="ARBA" id="ARBA00023125"/>
    </source>
</evidence>
<keyword evidence="6" id="KW-0804">Transcription</keyword>
<name>A0AAE1S9S1_9SOLA</name>
<keyword evidence="11" id="KW-1185">Reference proteome</keyword>
<feature type="domain" description="AP2/ERF" evidence="9">
    <location>
        <begin position="75"/>
        <end position="110"/>
    </location>
</feature>
<keyword evidence="3" id="KW-0805">Transcription regulation</keyword>
<dbReference type="Proteomes" id="UP001291623">
    <property type="component" value="Unassembled WGS sequence"/>
</dbReference>
<evidence type="ECO:0000256" key="5">
    <source>
        <dbReference type="ARBA" id="ARBA00023159"/>
    </source>
</evidence>
<dbReference type="GO" id="GO:0003700">
    <property type="term" value="F:DNA-binding transcription factor activity"/>
    <property type="evidence" value="ECO:0007669"/>
    <property type="project" value="InterPro"/>
</dbReference>
<dbReference type="AlphaFoldDB" id="A0AAE1S9S1"/>
<dbReference type="PROSITE" id="PS51032">
    <property type="entry name" value="AP2_ERF"/>
    <property type="match status" value="1"/>
</dbReference>
<dbReference type="GO" id="GO:0000976">
    <property type="term" value="F:transcription cis-regulatory region binding"/>
    <property type="evidence" value="ECO:0007669"/>
    <property type="project" value="UniProtKB-ARBA"/>
</dbReference>
<evidence type="ECO:0000313" key="10">
    <source>
        <dbReference type="EMBL" id="KAK4365046.1"/>
    </source>
</evidence>
<keyword evidence="5" id="KW-0010">Activator</keyword>
<dbReference type="PANTHER" id="PTHR31657:SF73">
    <property type="entry name" value="OS02G0752800 PROTEIN"/>
    <property type="match status" value="1"/>
</dbReference>
<evidence type="ECO:0000256" key="7">
    <source>
        <dbReference type="ARBA" id="ARBA00023242"/>
    </source>
</evidence>
<comment type="similarity">
    <text evidence="8">Belongs to the AP2/ERF transcription factor family. ERF subfamily.</text>
</comment>
<dbReference type="PANTHER" id="PTHR31657">
    <property type="entry name" value="ETHYLENE-RESPONSIVE TRANSCRIPTION FACTOR ERF061"/>
    <property type="match status" value="1"/>
</dbReference>
<keyword evidence="4" id="KW-0238">DNA-binding</keyword>
<dbReference type="GO" id="GO:0005634">
    <property type="term" value="C:nucleus"/>
    <property type="evidence" value="ECO:0007669"/>
    <property type="project" value="UniProtKB-SubCell"/>
</dbReference>
<proteinExistence type="inferred from homology"/>
<evidence type="ECO:0000256" key="2">
    <source>
        <dbReference type="ARBA" id="ARBA00022745"/>
    </source>
</evidence>
<dbReference type="EMBL" id="JAVYJV010000008">
    <property type="protein sequence ID" value="KAK4365046.1"/>
    <property type="molecule type" value="Genomic_DNA"/>
</dbReference>
<keyword evidence="2" id="KW-0936">Ethylene signaling pathway</keyword>
<evidence type="ECO:0000259" key="9">
    <source>
        <dbReference type="PROSITE" id="PS51032"/>
    </source>
</evidence>
<dbReference type="InterPro" id="IPR051758">
    <property type="entry name" value="ERF/AP2-like"/>
</dbReference>
<organism evidence="10 11">
    <name type="scientific">Anisodus tanguticus</name>
    <dbReference type="NCBI Taxonomy" id="243964"/>
    <lineage>
        <taxon>Eukaryota</taxon>
        <taxon>Viridiplantae</taxon>
        <taxon>Streptophyta</taxon>
        <taxon>Embryophyta</taxon>
        <taxon>Tracheophyta</taxon>
        <taxon>Spermatophyta</taxon>
        <taxon>Magnoliopsida</taxon>
        <taxon>eudicotyledons</taxon>
        <taxon>Gunneridae</taxon>
        <taxon>Pentapetalae</taxon>
        <taxon>asterids</taxon>
        <taxon>lamiids</taxon>
        <taxon>Solanales</taxon>
        <taxon>Solanaceae</taxon>
        <taxon>Solanoideae</taxon>
        <taxon>Hyoscyameae</taxon>
        <taxon>Anisodus</taxon>
    </lineage>
</organism>
<gene>
    <name evidence="10" type="ORF">RND71_016404</name>
</gene>
<accession>A0AAE1S9S1</accession>
<dbReference type="InterPro" id="IPR016177">
    <property type="entry name" value="DNA-bd_dom_sf"/>
</dbReference>
<evidence type="ECO:0000256" key="3">
    <source>
        <dbReference type="ARBA" id="ARBA00023015"/>
    </source>
</evidence>
<comment type="subcellular location">
    <subcellularLocation>
        <location evidence="1">Nucleus</location>
    </subcellularLocation>
</comment>
<dbReference type="SUPFAM" id="SSF54171">
    <property type="entry name" value="DNA-binding domain"/>
    <property type="match status" value="1"/>
</dbReference>
<evidence type="ECO:0000256" key="8">
    <source>
        <dbReference type="ARBA" id="ARBA00024343"/>
    </source>
</evidence>